<evidence type="ECO:0000313" key="2">
    <source>
        <dbReference type="EMBL" id="KHN89188.1"/>
    </source>
</evidence>
<dbReference type="Proteomes" id="UP000031036">
    <property type="component" value="Unassembled WGS sequence"/>
</dbReference>
<name>A0A0B2W5H2_TOXCA</name>
<evidence type="ECO:0000256" key="1">
    <source>
        <dbReference type="SAM" id="MobiDB-lite"/>
    </source>
</evidence>
<evidence type="ECO:0000313" key="3">
    <source>
        <dbReference type="Proteomes" id="UP000031036"/>
    </source>
</evidence>
<sequence>MNCALILDTDFSDAKERAATGSRVLAEDSSDEEASHKKRTVIDDEVRTTVAESVMDGDDSRGELIHRDLFDLEKRINRNNRRRLNWNTLDNENLSEITENTVLDDSIIAGPANQSRIADLGTQFLLNPVLHSTQRSAHHMNLAQRRTSTAVSAGNSTTSRNAKITSSRTFKGAVEGSTVASAREKRQVLKQRERSPKGGEQKSLKEEWESQKEGAQLRSAFEVSERWKCCMYAF</sequence>
<comment type="caution">
    <text evidence="2">The sequence shown here is derived from an EMBL/GenBank/DDBJ whole genome shotgun (WGS) entry which is preliminary data.</text>
</comment>
<keyword evidence="3" id="KW-1185">Reference proteome</keyword>
<proteinExistence type="predicted"/>
<protein>
    <submittedName>
        <fullName evidence="2">Uncharacterized protein</fullName>
    </submittedName>
</protein>
<gene>
    <name evidence="2" type="ORF">Tcan_11299</name>
</gene>
<feature type="region of interest" description="Disordered" evidence="1">
    <location>
        <begin position="19"/>
        <end position="38"/>
    </location>
</feature>
<organism evidence="2 3">
    <name type="scientific">Toxocara canis</name>
    <name type="common">Canine roundworm</name>
    <dbReference type="NCBI Taxonomy" id="6265"/>
    <lineage>
        <taxon>Eukaryota</taxon>
        <taxon>Metazoa</taxon>
        <taxon>Ecdysozoa</taxon>
        <taxon>Nematoda</taxon>
        <taxon>Chromadorea</taxon>
        <taxon>Rhabditida</taxon>
        <taxon>Spirurina</taxon>
        <taxon>Ascaridomorpha</taxon>
        <taxon>Ascaridoidea</taxon>
        <taxon>Toxocaridae</taxon>
        <taxon>Toxocara</taxon>
    </lineage>
</organism>
<accession>A0A0B2W5H2</accession>
<dbReference type="EMBL" id="JPKZ01000005">
    <property type="protein sequence ID" value="KHN89188.1"/>
    <property type="molecule type" value="Genomic_DNA"/>
</dbReference>
<feature type="region of interest" description="Disordered" evidence="1">
    <location>
        <begin position="170"/>
        <end position="215"/>
    </location>
</feature>
<feature type="compositionally biased region" description="Basic and acidic residues" evidence="1">
    <location>
        <begin position="182"/>
        <end position="212"/>
    </location>
</feature>
<dbReference type="AlphaFoldDB" id="A0A0B2W5H2"/>
<reference evidence="2 3" key="1">
    <citation type="submission" date="2014-11" db="EMBL/GenBank/DDBJ databases">
        <title>Genetic blueprint of the zoonotic pathogen Toxocara canis.</title>
        <authorList>
            <person name="Zhu X.-Q."/>
            <person name="Korhonen P.K."/>
            <person name="Cai H."/>
            <person name="Young N.D."/>
            <person name="Nejsum P."/>
            <person name="von Samson-Himmelstjerna G."/>
            <person name="Boag P.R."/>
            <person name="Tan P."/>
            <person name="Li Q."/>
            <person name="Min J."/>
            <person name="Yang Y."/>
            <person name="Wang X."/>
            <person name="Fang X."/>
            <person name="Hall R.S."/>
            <person name="Hofmann A."/>
            <person name="Sternberg P.W."/>
            <person name="Jex A.R."/>
            <person name="Gasser R.B."/>
        </authorList>
    </citation>
    <scope>NUCLEOTIDE SEQUENCE [LARGE SCALE GENOMIC DNA]</scope>
    <source>
        <strain evidence="2">PN_DK_2014</strain>
    </source>
</reference>